<proteinExistence type="predicted"/>
<keyword evidence="2" id="KW-1185">Reference proteome</keyword>
<organism evidence="1 2">
    <name type="scientific">Nitrosomonas communis</name>
    <dbReference type="NCBI Taxonomy" id="44574"/>
    <lineage>
        <taxon>Bacteria</taxon>
        <taxon>Pseudomonadati</taxon>
        <taxon>Pseudomonadota</taxon>
        <taxon>Betaproteobacteria</taxon>
        <taxon>Nitrosomonadales</taxon>
        <taxon>Nitrosomonadaceae</taxon>
        <taxon>Nitrosomonas</taxon>
    </lineage>
</organism>
<dbReference type="Proteomes" id="UP000183287">
    <property type="component" value="Unassembled WGS sequence"/>
</dbReference>
<evidence type="ECO:0000313" key="1">
    <source>
        <dbReference type="EMBL" id="SFM43682.1"/>
    </source>
</evidence>
<name>A0A1I4QUB6_9PROT</name>
<protein>
    <submittedName>
        <fullName evidence="1">Uncharacterized protein</fullName>
    </submittedName>
</protein>
<dbReference type="AlphaFoldDB" id="A0A1I4QUB6"/>
<reference evidence="2" key="1">
    <citation type="submission" date="2016-10" db="EMBL/GenBank/DDBJ databases">
        <authorList>
            <person name="Varghese N."/>
            <person name="Submissions S."/>
        </authorList>
    </citation>
    <scope>NUCLEOTIDE SEQUENCE [LARGE SCALE GENOMIC DNA]</scope>
    <source>
        <strain evidence="2">Nm44</strain>
    </source>
</reference>
<evidence type="ECO:0000313" key="2">
    <source>
        <dbReference type="Proteomes" id="UP000183287"/>
    </source>
</evidence>
<dbReference type="EMBL" id="FOUB01000028">
    <property type="protein sequence ID" value="SFM43682.1"/>
    <property type="molecule type" value="Genomic_DNA"/>
</dbReference>
<accession>A0A1I4QUB6</accession>
<sequence>MAEDKHVDRFVADEGLRSVTPPCATCVHRSQKAPGYCLAFPDGIPEEILSCKNDHRKPFRGDHGIQYESIKL</sequence>
<gene>
    <name evidence="1" type="ORF">SAMN05421863_102855</name>
</gene>